<dbReference type="AlphaFoldDB" id="A0AA39M334"/>
<comment type="caution">
    <text evidence="1">The sequence shown here is derived from an EMBL/GenBank/DDBJ whole genome shotgun (WGS) entry which is preliminary data.</text>
</comment>
<gene>
    <name evidence="1" type="ORF">QR680_013774</name>
</gene>
<proteinExistence type="predicted"/>
<dbReference type="Proteomes" id="UP001175271">
    <property type="component" value="Unassembled WGS sequence"/>
</dbReference>
<reference evidence="1" key="1">
    <citation type="submission" date="2023-06" db="EMBL/GenBank/DDBJ databases">
        <title>Genomic analysis of the entomopathogenic nematode Steinernema hermaphroditum.</title>
        <authorList>
            <person name="Schwarz E.M."/>
            <person name="Heppert J.K."/>
            <person name="Baniya A."/>
            <person name="Schwartz H.T."/>
            <person name="Tan C.-H."/>
            <person name="Antoshechkin I."/>
            <person name="Sternberg P.W."/>
            <person name="Goodrich-Blair H."/>
            <person name="Dillman A.R."/>
        </authorList>
    </citation>
    <scope>NUCLEOTIDE SEQUENCE</scope>
    <source>
        <strain evidence="1">PS9179</strain>
        <tissue evidence="1">Whole animal</tissue>
    </source>
</reference>
<dbReference type="EMBL" id="JAUCMV010000002">
    <property type="protein sequence ID" value="KAK0418789.1"/>
    <property type="molecule type" value="Genomic_DNA"/>
</dbReference>
<sequence>MVIHTQNRINRPNTIQDMINPLAVGMANTGIINNKLKIREPMRIHKNGNRAPAKAAIRLFLETLRAIKTHGTIINIILTGFSSSQVASTYPAQEGAHPAEVHYQPETYGLAEPQYEGVPEYTYEQQEQSPFGGDRGFGGDGGYVDNGGFGGYDGYWGSGDY</sequence>
<accession>A0AA39M334</accession>
<organism evidence="1 2">
    <name type="scientific">Steinernema hermaphroditum</name>
    <dbReference type="NCBI Taxonomy" id="289476"/>
    <lineage>
        <taxon>Eukaryota</taxon>
        <taxon>Metazoa</taxon>
        <taxon>Ecdysozoa</taxon>
        <taxon>Nematoda</taxon>
        <taxon>Chromadorea</taxon>
        <taxon>Rhabditida</taxon>
        <taxon>Tylenchina</taxon>
        <taxon>Panagrolaimomorpha</taxon>
        <taxon>Strongyloidoidea</taxon>
        <taxon>Steinernematidae</taxon>
        <taxon>Steinernema</taxon>
    </lineage>
</organism>
<name>A0AA39M334_9BILA</name>
<evidence type="ECO:0000313" key="2">
    <source>
        <dbReference type="Proteomes" id="UP001175271"/>
    </source>
</evidence>
<keyword evidence="2" id="KW-1185">Reference proteome</keyword>
<protein>
    <submittedName>
        <fullName evidence="1">Uncharacterized protein</fullName>
    </submittedName>
</protein>
<evidence type="ECO:0000313" key="1">
    <source>
        <dbReference type="EMBL" id="KAK0418789.1"/>
    </source>
</evidence>